<dbReference type="PANTHER" id="PTHR33397:SF3">
    <property type="entry name" value="MRNA NUCLEASE HEPT"/>
    <property type="match status" value="1"/>
</dbReference>
<keyword evidence="2" id="KW-0540">Nuclease</keyword>
<sequence length="149" mass="17113">MVRRDFVERKIKLIQEDLANLEAFKGLSFDELAEDSIKYAAAERYLERIITRAIDVNMHLISEVGKGSEAARTYSDAFFVLADLGVYPKTFAESIADSAGLRNILVHEYDTVDKKKVYASVYDALSEYTQYCDFILQFLEQLKRTHRIA</sequence>
<evidence type="ECO:0000256" key="4">
    <source>
        <dbReference type="ARBA" id="ARBA00024207"/>
    </source>
</evidence>
<gene>
    <name evidence="5" type="ORF">A3C90_02895</name>
</gene>
<keyword evidence="1" id="KW-1277">Toxin-antitoxin system</keyword>
<keyword evidence="3" id="KW-0378">Hydrolase</keyword>
<evidence type="ECO:0000256" key="2">
    <source>
        <dbReference type="ARBA" id="ARBA00022722"/>
    </source>
</evidence>
<dbReference type="EMBL" id="MFQE01000041">
    <property type="protein sequence ID" value="OGH70719.1"/>
    <property type="molecule type" value="Genomic_DNA"/>
</dbReference>
<evidence type="ECO:0000256" key="3">
    <source>
        <dbReference type="ARBA" id="ARBA00022801"/>
    </source>
</evidence>
<dbReference type="GO" id="GO:0004540">
    <property type="term" value="F:RNA nuclease activity"/>
    <property type="evidence" value="ECO:0007669"/>
    <property type="project" value="InterPro"/>
</dbReference>
<evidence type="ECO:0008006" key="7">
    <source>
        <dbReference type="Google" id="ProtNLM"/>
    </source>
</evidence>
<dbReference type="Gene3D" id="1.20.120.580">
    <property type="entry name" value="bsu32300-like"/>
    <property type="match status" value="1"/>
</dbReference>
<dbReference type="PANTHER" id="PTHR33397">
    <property type="entry name" value="UPF0331 PROTEIN YUTE"/>
    <property type="match status" value="1"/>
</dbReference>
<evidence type="ECO:0000313" key="6">
    <source>
        <dbReference type="Proteomes" id="UP000177457"/>
    </source>
</evidence>
<dbReference type="InterPro" id="IPR037038">
    <property type="entry name" value="HepT-like_sf"/>
</dbReference>
<reference evidence="5 6" key="1">
    <citation type="journal article" date="2016" name="Nat. Commun.">
        <title>Thousands of microbial genomes shed light on interconnected biogeochemical processes in an aquifer system.</title>
        <authorList>
            <person name="Anantharaman K."/>
            <person name="Brown C.T."/>
            <person name="Hug L.A."/>
            <person name="Sharon I."/>
            <person name="Castelle C.J."/>
            <person name="Probst A.J."/>
            <person name="Thomas B.C."/>
            <person name="Singh A."/>
            <person name="Wilkins M.J."/>
            <person name="Karaoz U."/>
            <person name="Brodie E.L."/>
            <person name="Williams K.H."/>
            <person name="Hubbard S.S."/>
            <person name="Banfield J.F."/>
        </authorList>
    </citation>
    <scope>NUCLEOTIDE SEQUENCE [LARGE SCALE GENOMIC DNA]</scope>
</reference>
<dbReference type="GO" id="GO:0110001">
    <property type="term" value="C:toxin-antitoxin complex"/>
    <property type="evidence" value="ECO:0007669"/>
    <property type="project" value="InterPro"/>
</dbReference>
<comment type="similarity">
    <text evidence="4">Belongs to the HepT RNase toxin family.</text>
</comment>
<dbReference type="NCBIfam" id="NF047751">
    <property type="entry name" value="HepT_toxin"/>
    <property type="match status" value="1"/>
</dbReference>
<comment type="caution">
    <text evidence="5">The sequence shown here is derived from an EMBL/GenBank/DDBJ whole genome shotgun (WGS) entry which is preliminary data.</text>
</comment>
<dbReference type="STRING" id="1798683.A3C90_02895"/>
<dbReference type="InterPro" id="IPR052379">
    <property type="entry name" value="Type_VII_TA_RNase"/>
</dbReference>
<dbReference type="GO" id="GO:0016787">
    <property type="term" value="F:hydrolase activity"/>
    <property type="evidence" value="ECO:0007669"/>
    <property type="project" value="UniProtKB-KW"/>
</dbReference>
<dbReference type="Pfam" id="PF01934">
    <property type="entry name" value="HepT-like"/>
    <property type="match status" value="1"/>
</dbReference>
<name>A0A1F6MGH7_9BACT</name>
<dbReference type="InterPro" id="IPR008201">
    <property type="entry name" value="HepT-like"/>
</dbReference>
<accession>A0A1F6MGH7</accession>
<proteinExistence type="inferred from homology"/>
<dbReference type="Proteomes" id="UP000177457">
    <property type="component" value="Unassembled WGS sequence"/>
</dbReference>
<evidence type="ECO:0000256" key="1">
    <source>
        <dbReference type="ARBA" id="ARBA00022649"/>
    </source>
</evidence>
<evidence type="ECO:0000313" key="5">
    <source>
        <dbReference type="EMBL" id="OGH70719.1"/>
    </source>
</evidence>
<protein>
    <recommendedName>
        <fullName evidence="7">DUF86 domain-containing protein</fullName>
    </recommendedName>
</protein>
<dbReference type="AlphaFoldDB" id="A0A1F6MGH7"/>
<organism evidence="5 6">
    <name type="scientific">Candidatus Magasanikbacteria bacterium RIFCSPHIGHO2_02_FULL_51_14</name>
    <dbReference type="NCBI Taxonomy" id="1798683"/>
    <lineage>
        <taxon>Bacteria</taxon>
        <taxon>Candidatus Magasanikiibacteriota</taxon>
    </lineage>
</organism>